<protein>
    <submittedName>
        <fullName evidence="11">Peptidoglycan-associated outer membrane lipoprotein</fullName>
    </submittedName>
</protein>
<evidence type="ECO:0000256" key="4">
    <source>
        <dbReference type="ARBA" id="ARBA00023136"/>
    </source>
</evidence>
<dbReference type="EMBL" id="UIDG01000389">
    <property type="protein sequence ID" value="SUS07494.1"/>
    <property type="molecule type" value="Genomic_DNA"/>
</dbReference>
<evidence type="ECO:0000256" key="5">
    <source>
        <dbReference type="ARBA" id="ARBA00023139"/>
    </source>
</evidence>
<dbReference type="HAMAP" id="MF_02204">
    <property type="entry name" value="Pal"/>
    <property type="match status" value="1"/>
</dbReference>
<dbReference type="InterPro" id="IPR006665">
    <property type="entry name" value="OmpA-like"/>
</dbReference>
<comment type="subcellular location">
    <subcellularLocation>
        <location evidence="1">Cell outer membrane</location>
    </subcellularLocation>
</comment>
<dbReference type="CDD" id="cd07185">
    <property type="entry name" value="OmpA_C-like"/>
    <property type="match status" value="1"/>
</dbReference>
<keyword evidence="6" id="KW-0998">Cell outer membrane</keyword>
<evidence type="ECO:0000256" key="6">
    <source>
        <dbReference type="ARBA" id="ARBA00023237"/>
    </source>
</evidence>
<dbReference type="GO" id="GO:0051301">
    <property type="term" value="P:cell division"/>
    <property type="evidence" value="ECO:0007669"/>
    <property type="project" value="UniProtKB-KW"/>
</dbReference>
<keyword evidence="7 11" id="KW-0449">Lipoprotein</keyword>
<proteinExistence type="inferred from homology"/>
<sequence>MRSRFLLLALFLVAACSSTDADEAKQVATGQDTGAAAAAGGLPSMRTTPSRPSGFDQGGLQPVESARQLTEAGADRVYFAFDSYDLDAQARGIIERQARLLTTQGTINVTIEGHCDERGTREYNIALGERRASAVRDYLIALGVAPNRLRVVSYGEERPAAIGSNEDAWAQNRRAVTVVMGAAAGS</sequence>
<accession>A0A380TIM0</accession>
<dbReference type="SUPFAM" id="SSF103088">
    <property type="entry name" value="OmpA-like"/>
    <property type="match status" value="1"/>
</dbReference>
<dbReference type="AlphaFoldDB" id="A0A380TIM0"/>
<reference evidence="11" key="1">
    <citation type="submission" date="2018-07" db="EMBL/GenBank/DDBJ databases">
        <authorList>
            <person name="Quirk P.G."/>
            <person name="Krulwich T.A."/>
        </authorList>
    </citation>
    <scope>NUCLEOTIDE SEQUENCE</scope>
</reference>
<organism evidence="11">
    <name type="scientific">metagenome</name>
    <dbReference type="NCBI Taxonomy" id="256318"/>
    <lineage>
        <taxon>unclassified sequences</taxon>
        <taxon>metagenomes</taxon>
    </lineage>
</organism>
<dbReference type="PANTHER" id="PTHR30329:SF21">
    <property type="entry name" value="LIPOPROTEIN YIAD-RELATED"/>
    <property type="match status" value="1"/>
</dbReference>
<keyword evidence="3" id="KW-0732">Signal</keyword>
<dbReference type="InterPro" id="IPR014169">
    <property type="entry name" value="Pal_lipo_C"/>
</dbReference>
<evidence type="ECO:0000256" key="2">
    <source>
        <dbReference type="ARBA" id="ARBA00022618"/>
    </source>
</evidence>
<dbReference type="InterPro" id="IPR039001">
    <property type="entry name" value="Pal"/>
</dbReference>
<evidence type="ECO:0000256" key="1">
    <source>
        <dbReference type="ARBA" id="ARBA00004442"/>
    </source>
</evidence>
<keyword evidence="8" id="KW-0131">Cell cycle</keyword>
<evidence type="ECO:0000259" key="10">
    <source>
        <dbReference type="PROSITE" id="PS51123"/>
    </source>
</evidence>
<keyword evidence="5" id="KW-0564">Palmitate</keyword>
<evidence type="ECO:0000256" key="7">
    <source>
        <dbReference type="ARBA" id="ARBA00023288"/>
    </source>
</evidence>
<dbReference type="InterPro" id="IPR050330">
    <property type="entry name" value="Bact_OuterMem_StrucFunc"/>
</dbReference>
<dbReference type="Gene3D" id="3.30.1330.60">
    <property type="entry name" value="OmpA-like domain"/>
    <property type="match status" value="1"/>
</dbReference>
<feature type="region of interest" description="Disordered" evidence="9">
    <location>
        <begin position="35"/>
        <end position="58"/>
    </location>
</feature>
<keyword evidence="4" id="KW-0472">Membrane</keyword>
<dbReference type="PROSITE" id="PS51257">
    <property type="entry name" value="PROKAR_LIPOPROTEIN"/>
    <property type="match status" value="1"/>
</dbReference>
<dbReference type="GO" id="GO:0009279">
    <property type="term" value="C:cell outer membrane"/>
    <property type="evidence" value="ECO:0007669"/>
    <property type="project" value="UniProtKB-SubCell"/>
</dbReference>
<evidence type="ECO:0000313" key="11">
    <source>
        <dbReference type="EMBL" id="SUS07494.1"/>
    </source>
</evidence>
<name>A0A380TIM0_9ZZZZ</name>
<keyword evidence="2" id="KW-0132">Cell division</keyword>
<dbReference type="InterPro" id="IPR036737">
    <property type="entry name" value="OmpA-like_sf"/>
</dbReference>
<dbReference type="Pfam" id="PF00691">
    <property type="entry name" value="OmpA"/>
    <property type="match status" value="1"/>
</dbReference>
<dbReference type="NCBIfam" id="TIGR02802">
    <property type="entry name" value="Pal_lipo"/>
    <property type="match status" value="1"/>
</dbReference>
<dbReference type="PRINTS" id="PR01021">
    <property type="entry name" value="OMPADOMAIN"/>
</dbReference>
<dbReference type="InterPro" id="IPR006664">
    <property type="entry name" value="OMP_bac"/>
</dbReference>
<evidence type="ECO:0000256" key="3">
    <source>
        <dbReference type="ARBA" id="ARBA00022729"/>
    </source>
</evidence>
<evidence type="ECO:0000256" key="8">
    <source>
        <dbReference type="ARBA" id="ARBA00023306"/>
    </source>
</evidence>
<dbReference type="PROSITE" id="PS51123">
    <property type="entry name" value="OMPA_2"/>
    <property type="match status" value="1"/>
</dbReference>
<dbReference type="PANTHER" id="PTHR30329">
    <property type="entry name" value="STATOR ELEMENT OF FLAGELLAR MOTOR COMPLEX"/>
    <property type="match status" value="1"/>
</dbReference>
<evidence type="ECO:0000256" key="9">
    <source>
        <dbReference type="SAM" id="MobiDB-lite"/>
    </source>
</evidence>
<feature type="domain" description="OmpA-like" evidence="10">
    <location>
        <begin position="66"/>
        <end position="183"/>
    </location>
</feature>
<gene>
    <name evidence="11" type="primary">pal</name>
    <name evidence="11" type="ORF">DF3PB_4490002</name>
</gene>